<keyword evidence="2" id="KW-1185">Reference proteome</keyword>
<evidence type="ECO:0000313" key="1">
    <source>
        <dbReference type="EMBL" id="GKX66514.1"/>
    </source>
</evidence>
<protein>
    <submittedName>
        <fullName evidence="1">Phosphatase</fullName>
    </submittedName>
</protein>
<sequence length="284" mass="32571">MNYKIDLHTHTMFSDGGSTPEELINTAVKQNVKAIALTDHDNIEGIEETAMLAKANNIDFLPGIEISARYKDDRVVHILGLGINHNNEEFLYVYNKMKQARHQRVNLILSSIKEKGISIDIEELREKELGSYLGRHDIFRYFMRKKLCKTPQEVWDKYLDIVPYSEDELIDVKDAIRIINSAGGVSFLAHYNKPIGLGGLSAEGMEEEIEYLISLGLDGVERYYPSFSESDYKFLDYLIEKYNLMISGGTDYHGKNRPDIELGSGKDNNLFIPYEVYTKILEKR</sequence>
<dbReference type="Proteomes" id="UP001058074">
    <property type="component" value="Unassembled WGS sequence"/>
</dbReference>
<accession>A0ACB5RBT1</accession>
<name>A0ACB5RBT1_9CLOT</name>
<gene>
    <name evidence="1" type="ORF">rsdtw13_17720</name>
</gene>
<dbReference type="EMBL" id="BROD01000001">
    <property type="protein sequence ID" value="GKX66514.1"/>
    <property type="molecule type" value="Genomic_DNA"/>
</dbReference>
<reference evidence="1" key="1">
    <citation type="journal article" date="2025" name="Int. J. Syst. Evol. Microbiol.">
        <title>Inconstantimicrobium mannanitabidum sp. nov., a novel member of the family Clostridiaceae isolated from anoxic soil under the treatment of reductive soil disinfestation.</title>
        <authorList>
            <person name="Ueki A."/>
            <person name="Tonouchi A."/>
            <person name="Honma S."/>
            <person name="Kaku N."/>
            <person name="Ueki K."/>
        </authorList>
    </citation>
    <scope>NUCLEOTIDE SEQUENCE</scope>
    <source>
        <strain evidence="1">TW13</strain>
    </source>
</reference>
<proteinExistence type="predicted"/>
<organism evidence="1 2">
    <name type="scientific">Inconstantimicrobium mannanitabidum</name>
    <dbReference type="NCBI Taxonomy" id="1604901"/>
    <lineage>
        <taxon>Bacteria</taxon>
        <taxon>Bacillati</taxon>
        <taxon>Bacillota</taxon>
        <taxon>Clostridia</taxon>
        <taxon>Eubacteriales</taxon>
        <taxon>Clostridiaceae</taxon>
        <taxon>Inconstantimicrobium</taxon>
    </lineage>
</organism>
<comment type="caution">
    <text evidence="1">The sequence shown here is derived from an EMBL/GenBank/DDBJ whole genome shotgun (WGS) entry which is preliminary data.</text>
</comment>
<evidence type="ECO:0000313" key="2">
    <source>
        <dbReference type="Proteomes" id="UP001058074"/>
    </source>
</evidence>